<evidence type="ECO:0000256" key="4">
    <source>
        <dbReference type="ARBA" id="ARBA00022519"/>
    </source>
</evidence>
<feature type="transmembrane region" description="Helical" evidence="10">
    <location>
        <begin position="89"/>
        <end position="108"/>
    </location>
</feature>
<comment type="caution">
    <text evidence="11">The sequence shown here is derived from an EMBL/GenBank/DDBJ whole genome shotgun (WGS) entry which is preliminary data.</text>
</comment>
<evidence type="ECO:0000256" key="8">
    <source>
        <dbReference type="ARBA" id="ARBA00035655"/>
    </source>
</evidence>
<dbReference type="AlphaFoldDB" id="A0A399EAR6"/>
<evidence type="ECO:0000256" key="9">
    <source>
        <dbReference type="SAM" id="MobiDB-lite"/>
    </source>
</evidence>
<evidence type="ECO:0000256" key="1">
    <source>
        <dbReference type="ARBA" id="ARBA00004429"/>
    </source>
</evidence>
<feature type="region of interest" description="Disordered" evidence="9">
    <location>
        <begin position="1"/>
        <end position="20"/>
    </location>
</feature>
<dbReference type="OrthoDB" id="9794165at2"/>
<dbReference type="GO" id="GO:0005886">
    <property type="term" value="C:plasma membrane"/>
    <property type="evidence" value="ECO:0007669"/>
    <property type="project" value="UniProtKB-SubCell"/>
</dbReference>
<evidence type="ECO:0000256" key="7">
    <source>
        <dbReference type="ARBA" id="ARBA00023136"/>
    </source>
</evidence>
<evidence type="ECO:0000256" key="6">
    <source>
        <dbReference type="ARBA" id="ARBA00022989"/>
    </source>
</evidence>
<keyword evidence="6 10" id="KW-1133">Transmembrane helix</keyword>
<dbReference type="InterPro" id="IPR007272">
    <property type="entry name" value="Sulf_transp_TsuA/YedE"/>
</dbReference>
<keyword evidence="5 10" id="KW-0812">Transmembrane</keyword>
<evidence type="ECO:0000256" key="2">
    <source>
        <dbReference type="ARBA" id="ARBA00022448"/>
    </source>
</evidence>
<dbReference type="Proteomes" id="UP000266089">
    <property type="component" value="Unassembled WGS sequence"/>
</dbReference>
<feature type="transmembrane region" description="Helical" evidence="10">
    <location>
        <begin position="196"/>
        <end position="220"/>
    </location>
</feature>
<feature type="transmembrane region" description="Helical" evidence="10">
    <location>
        <begin position="120"/>
        <end position="142"/>
    </location>
</feature>
<name>A0A399EAR6_9DEIN</name>
<feature type="transmembrane region" description="Helical" evidence="10">
    <location>
        <begin position="240"/>
        <end position="264"/>
    </location>
</feature>
<keyword evidence="7 10" id="KW-0472">Membrane</keyword>
<keyword evidence="4" id="KW-0997">Cell inner membrane</keyword>
<feature type="transmembrane region" description="Helical" evidence="10">
    <location>
        <begin position="339"/>
        <end position="358"/>
    </location>
</feature>
<organism evidence="11 12">
    <name type="scientific">Meiothermus taiwanensis</name>
    <dbReference type="NCBI Taxonomy" id="172827"/>
    <lineage>
        <taxon>Bacteria</taxon>
        <taxon>Thermotogati</taxon>
        <taxon>Deinococcota</taxon>
        <taxon>Deinococci</taxon>
        <taxon>Thermales</taxon>
        <taxon>Thermaceae</taxon>
        <taxon>Meiothermus</taxon>
    </lineage>
</organism>
<accession>A0A399EAR6</accession>
<feature type="transmembrane region" description="Helical" evidence="10">
    <location>
        <begin position="378"/>
        <end position="397"/>
    </location>
</feature>
<sequence length="413" mass="42464">MSLLRKGLPSRSAVSAPSHQAPRPQYGLIGLGLLGAGWLYAQLPTPQGLLLLLGIGLGFSLFHARFGFSSAFRQLLSVGQGRALQAHMLLLGVTATLFALLFALGQGLGGQPLSGYLAPIGPGLLLGAFLFGVGMQLAGGCASGTLYATGSGSLLGLVALVSFMGGSVLGAWNLEFWTTGPGAIGALPPISLAEHLGLWGALAVTLALVGGLALLAEWIIRKRQPPPLSQPRGAQGWARVFRGTWPLWVAALVLAVLNAAVLYVSGRPWGVTYGLTLWGSQAVEALGLAQPAFWGFWNGESPLGRSPLGHPTALTNLGILLGALLSAAAAGVFGKNPRLGWKALLAAVVGGLLMGYGARLAYGCNIGAYIGGVASFSLHGWIWLAMALLGTGAGLLLRPWFGLSNPKPTDSVC</sequence>
<evidence type="ECO:0000256" key="3">
    <source>
        <dbReference type="ARBA" id="ARBA00022475"/>
    </source>
</evidence>
<evidence type="ECO:0000313" key="11">
    <source>
        <dbReference type="EMBL" id="RIH79152.1"/>
    </source>
</evidence>
<dbReference type="RefSeq" id="WP_043982382.1">
    <property type="nucleotide sequence ID" value="NZ_JBHSXZ010000042.1"/>
</dbReference>
<feature type="transmembrane region" description="Helical" evidence="10">
    <location>
        <begin position="154"/>
        <end position="172"/>
    </location>
</feature>
<evidence type="ECO:0000313" key="12">
    <source>
        <dbReference type="Proteomes" id="UP000266089"/>
    </source>
</evidence>
<protein>
    <submittedName>
        <fullName evidence="11">Sulfur transport</fullName>
    </submittedName>
</protein>
<feature type="transmembrane region" description="Helical" evidence="10">
    <location>
        <begin position="49"/>
        <end position="68"/>
    </location>
</feature>
<evidence type="ECO:0000256" key="5">
    <source>
        <dbReference type="ARBA" id="ARBA00022692"/>
    </source>
</evidence>
<keyword evidence="2" id="KW-0813">Transport</keyword>
<dbReference type="PANTHER" id="PTHR30574">
    <property type="entry name" value="INNER MEMBRANE PROTEIN YEDE"/>
    <property type="match status" value="1"/>
</dbReference>
<keyword evidence="3" id="KW-1003">Cell membrane</keyword>
<dbReference type="Pfam" id="PF04143">
    <property type="entry name" value="Sulf_transp"/>
    <property type="match status" value="1"/>
</dbReference>
<proteinExistence type="inferred from homology"/>
<gene>
    <name evidence="11" type="ORF">Mcate_00503</name>
</gene>
<comment type="similarity">
    <text evidence="8">Belongs to the TsuA/YedE (TC 9.B.102) family.</text>
</comment>
<dbReference type="PANTHER" id="PTHR30574:SF1">
    <property type="entry name" value="SULPHUR TRANSPORT DOMAIN-CONTAINING PROTEIN"/>
    <property type="match status" value="1"/>
</dbReference>
<reference evidence="11 12" key="1">
    <citation type="submission" date="2018-08" db="EMBL/GenBank/DDBJ databases">
        <title>Meiothermus cateniformans JCM 15151 genome sequencing project.</title>
        <authorList>
            <person name="Da Costa M.S."/>
            <person name="Albuquerque L."/>
            <person name="Raposo P."/>
            <person name="Froufe H.J.C."/>
            <person name="Barroso C.S."/>
            <person name="Egas C."/>
        </authorList>
    </citation>
    <scope>NUCLEOTIDE SEQUENCE [LARGE SCALE GENOMIC DNA]</scope>
    <source>
        <strain evidence="11 12">JCM 15151</strain>
    </source>
</reference>
<dbReference type="EMBL" id="QWKX01000008">
    <property type="protein sequence ID" value="RIH79152.1"/>
    <property type="molecule type" value="Genomic_DNA"/>
</dbReference>
<comment type="subcellular location">
    <subcellularLocation>
        <location evidence="1">Cell inner membrane</location>
        <topology evidence="1">Multi-pass membrane protein</topology>
    </subcellularLocation>
</comment>
<feature type="transmembrane region" description="Helical" evidence="10">
    <location>
        <begin position="313"/>
        <end position="332"/>
    </location>
</feature>
<evidence type="ECO:0000256" key="10">
    <source>
        <dbReference type="SAM" id="Phobius"/>
    </source>
</evidence>